<dbReference type="InterPro" id="IPR050767">
    <property type="entry name" value="Sel1_AlgK"/>
</dbReference>
<feature type="compositionally biased region" description="Basic and acidic residues" evidence="2">
    <location>
        <begin position="80"/>
        <end position="91"/>
    </location>
</feature>
<evidence type="ECO:0000256" key="1">
    <source>
        <dbReference type="ARBA" id="ARBA00038101"/>
    </source>
</evidence>
<dbReference type="PANTHER" id="PTHR11102">
    <property type="entry name" value="SEL-1-LIKE PROTEIN"/>
    <property type="match status" value="1"/>
</dbReference>
<accession>K0RFP8</accession>
<feature type="non-terminal residue" evidence="3">
    <location>
        <position position="1"/>
    </location>
</feature>
<feature type="region of interest" description="Disordered" evidence="2">
    <location>
        <begin position="1"/>
        <end position="111"/>
    </location>
</feature>
<dbReference type="Proteomes" id="UP000266841">
    <property type="component" value="Unassembled WGS sequence"/>
</dbReference>
<dbReference type="EMBL" id="AGNL01040483">
    <property type="protein sequence ID" value="EJK52075.1"/>
    <property type="molecule type" value="Genomic_DNA"/>
</dbReference>
<comment type="caution">
    <text evidence="3">The sequence shown here is derived from an EMBL/GenBank/DDBJ whole genome shotgun (WGS) entry which is preliminary data.</text>
</comment>
<dbReference type="SMART" id="SM00671">
    <property type="entry name" value="SEL1"/>
    <property type="match status" value="3"/>
</dbReference>
<keyword evidence="4" id="KW-1185">Reference proteome</keyword>
<dbReference type="AlphaFoldDB" id="K0RFP8"/>
<evidence type="ECO:0000256" key="2">
    <source>
        <dbReference type="SAM" id="MobiDB-lite"/>
    </source>
</evidence>
<dbReference type="SUPFAM" id="SSF81901">
    <property type="entry name" value="HCP-like"/>
    <property type="match status" value="1"/>
</dbReference>
<proteinExistence type="inferred from homology"/>
<dbReference type="InterPro" id="IPR011990">
    <property type="entry name" value="TPR-like_helical_dom_sf"/>
</dbReference>
<evidence type="ECO:0000313" key="4">
    <source>
        <dbReference type="Proteomes" id="UP000266841"/>
    </source>
</evidence>
<protein>
    <recommendedName>
        <fullName evidence="5">Sel1 repeat family protein</fullName>
    </recommendedName>
</protein>
<gene>
    <name evidence="3" type="ORF">THAOC_28694</name>
</gene>
<reference evidence="3 4" key="1">
    <citation type="journal article" date="2012" name="Genome Biol.">
        <title>Genome and low-iron response of an oceanic diatom adapted to chronic iron limitation.</title>
        <authorList>
            <person name="Lommer M."/>
            <person name="Specht M."/>
            <person name="Roy A.S."/>
            <person name="Kraemer L."/>
            <person name="Andreson R."/>
            <person name="Gutowska M.A."/>
            <person name="Wolf J."/>
            <person name="Bergner S.V."/>
            <person name="Schilhabel M.B."/>
            <person name="Klostermeier U.C."/>
            <person name="Beiko R.G."/>
            <person name="Rosenstiel P."/>
            <person name="Hippler M."/>
            <person name="Laroche J."/>
        </authorList>
    </citation>
    <scope>NUCLEOTIDE SEQUENCE [LARGE SCALE GENOMIC DNA]</scope>
    <source>
        <strain evidence="3 4">CCMP1005</strain>
    </source>
</reference>
<dbReference type="Pfam" id="PF08238">
    <property type="entry name" value="Sel1"/>
    <property type="match status" value="2"/>
</dbReference>
<dbReference type="PANTHER" id="PTHR11102:SF160">
    <property type="entry name" value="ERAD-ASSOCIATED E3 UBIQUITIN-PROTEIN LIGASE COMPONENT HRD3"/>
    <property type="match status" value="1"/>
</dbReference>
<name>K0RFP8_THAOC</name>
<organism evidence="3 4">
    <name type="scientific">Thalassiosira oceanica</name>
    <name type="common">Marine diatom</name>
    <dbReference type="NCBI Taxonomy" id="159749"/>
    <lineage>
        <taxon>Eukaryota</taxon>
        <taxon>Sar</taxon>
        <taxon>Stramenopiles</taxon>
        <taxon>Ochrophyta</taxon>
        <taxon>Bacillariophyta</taxon>
        <taxon>Coscinodiscophyceae</taxon>
        <taxon>Thalassiosirophycidae</taxon>
        <taxon>Thalassiosirales</taxon>
        <taxon>Thalassiosiraceae</taxon>
        <taxon>Thalassiosira</taxon>
    </lineage>
</organism>
<evidence type="ECO:0008006" key="5">
    <source>
        <dbReference type="Google" id="ProtNLM"/>
    </source>
</evidence>
<comment type="similarity">
    <text evidence="1">Belongs to the sel-1 family.</text>
</comment>
<dbReference type="InterPro" id="IPR006597">
    <property type="entry name" value="Sel1-like"/>
</dbReference>
<feature type="compositionally biased region" description="Low complexity" evidence="2">
    <location>
        <begin position="95"/>
        <end position="108"/>
    </location>
</feature>
<dbReference type="Gene3D" id="1.25.40.10">
    <property type="entry name" value="Tetratricopeptide repeat domain"/>
    <property type="match status" value="1"/>
</dbReference>
<sequence length="306" mass="33252">QPPTRVRYGAQPPTAQPQGDERLRRRTARTSGRRLVADEPQNPVGATSREGVSGHAASQPPQPPSGETRRDDAAAVWQRMSERMEPVDRPGNEPAGAPAQNDGAAVAGADDRSAAEAARYLDRLLNEGHERTPHPADDASILGMIQKRVDKGDAEAINHLADQYRCGNHGLAKDVPRAIELWTEAAELGSVDAHYKLGVAYYIGEGVEEDKPRGIQHWQEAAMKGDADSRHNLGALEDDSGNCNLAVQHWMISAKMGIEKSLDAIKDTFMGGRATKAQYAEALRGYGDATEEMKSHQREEAKRLGL</sequence>
<evidence type="ECO:0000313" key="3">
    <source>
        <dbReference type="EMBL" id="EJK52075.1"/>
    </source>
</evidence>